<reference evidence="2 3" key="1">
    <citation type="submission" date="2023-08" db="EMBL/GenBank/DDBJ databases">
        <title>A Necator americanus chromosomal reference genome.</title>
        <authorList>
            <person name="Ilik V."/>
            <person name="Petrzelkova K.J."/>
            <person name="Pardy F."/>
            <person name="Fuh T."/>
            <person name="Niatou-Singa F.S."/>
            <person name="Gouil Q."/>
            <person name="Baker L."/>
            <person name="Ritchie M.E."/>
            <person name="Jex A.R."/>
            <person name="Gazzola D."/>
            <person name="Li H."/>
            <person name="Toshio Fujiwara R."/>
            <person name="Zhan B."/>
            <person name="Aroian R.V."/>
            <person name="Pafco B."/>
            <person name="Schwarz E.M."/>
        </authorList>
    </citation>
    <scope>NUCLEOTIDE SEQUENCE [LARGE SCALE GENOMIC DNA]</scope>
    <source>
        <strain evidence="2 3">Aroian</strain>
        <tissue evidence="2">Whole animal</tissue>
    </source>
</reference>
<feature type="region of interest" description="Disordered" evidence="1">
    <location>
        <begin position="1"/>
        <end position="29"/>
    </location>
</feature>
<dbReference type="Proteomes" id="UP001303046">
    <property type="component" value="Unassembled WGS sequence"/>
</dbReference>
<organism evidence="2 3">
    <name type="scientific">Necator americanus</name>
    <name type="common">Human hookworm</name>
    <dbReference type="NCBI Taxonomy" id="51031"/>
    <lineage>
        <taxon>Eukaryota</taxon>
        <taxon>Metazoa</taxon>
        <taxon>Ecdysozoa</taxon>
        <taxon>Nematoda</taxon>
        <taxon>Chromadorea</taxon>
        <taxon>Rhabditida</taxon>
        <taxon>Rhabditina</taxon>
        <taxon>Rhabditomorpha</taxon>
        <taxon>Strongyloidea</taxon>
        <taxon>Ancylostomatidae</taxon>
        <taxon>Bunostominae</taxon>
        <taxon>Necator</taxon>
    </lineage>
</organism>
<evidence type="ECO:0000256" key="1">
    <source>
        <dbReference type="SAM" id="MobiDB-lite"/>
    </source>
</evidence>
<proteinExistence type="predicted"/>
<dbReference type="EMBL" id="JAVFWL010000001">
    <property type="protein sequence ID" value="KAK6728258.1"/>
    <property type="molecule type" value="Genomic_DNA"/>
</dbReference>
<accession>A0ABR1BSE5</accession>
<comment type="caution">
    <text evidence="2">The sequence shown here is derived from an EMBL/GenBank/DDBJ whole genome shotgun (WGS) entry which is preliminary data.</text>
</comment>
<feature type="compositionally biased region" description="Polar residues" evidence="1">
    <location>
        <begin position="127"/>
        <end position="142"/>
    </location>
</feature>
<evidence type="ECO:0000313" key="3">
    <source>
        <dbReference type="Proteomes" id="UP001303046"/>
    </source>
</evidence>
<gene>
    <name evidence="2" type="primary">Necator_chrI.g1850</name>
    <name evidence="2" type="ORF">RB195_005724</name>
</gene>
<name>A0ABR1BSE5_NECAM</name>
<feature type="compositionally biased region" description="Basic and acidic residues" evidence="1">
    <location>
        <begin position="105"/>
        <end position="116"/>
    </location>
</feature>
<evidence type="ECO:0000313" key="2">
    <source>
        <dbReference type="EMBL" id="KAK6728258.1"/>
    </source>
</evidence>
<feature type="compositionally biased region" description="Basic and acidic residues" evidence="1">
    <location>
        <begin position="9"/>
        <end position="22"/>
    </location>
</feature>
<feature type="region of interest" description="Disordered" evidence="1">
    <location>
        <begin position="99"/>
        <end position="148"/>
    </location>
</feature>
<keyword evidence="3" id="KW-1185">Reference proteome</keyword>
<sequence length="148" mass="16946">MVEWTVLSKHSEQQWPEDKNKDTSPQSNTVNYVIDSDTKPSKEEITIIEATKFSTWRNLLRVIITILTFIFNVESTSRRKHDLKSNYVKMATVSLFRQAQAHNPISEDQKRSRANVDEEAQLWRSGGRTSNSTLSSDANNPSYLGRNG</sequence>
<protein>
    <submittedName>
        <fullName evidence="2">Uncharacterized protein</fullName>
    </submittedName>
</protein>